<name>A0A5M6IP07_9PROT</name>
<dbReference type="AlphaFoldDB" id="A0A5M6IP07"/>
<organism evidence="1 2">
    <name type="scientific">Rhodovastum atsumiense</name>
    <dbReference type="NCBI Taxonomy" id="504468"/>
    <lineage>
        <taxon>Bacteria</taxon>
        <taxon>Pseudomonadati</taxon>
        <taxon>Pseudomonadota</taxon>
        <taxon>Alphaproteobacteria</taxon>
        <taxon>Acetobacterales</taxon>
        <taxon>Acetobacteraceae</taxon>
        <taxon>Rhodovastum</taxon>
    </lineage>
</organism>
<comment type="caution">
    <text evidence="1">The sequence shown here is derived from an EMBL/GenBank/DDBJ whole genome shotgun (WGS) entry which is preliminary data.</text>
</comment>
<sequence length="314" mass="33460">MRGQSVVKPRNDSFTHGQNTVWRQNEDRFRLSSGKHGMLAAVADGAGGSGLFCGPWAETLLTRLPDQPLTGIAALNQWLEGFCLEFQRSFSERAKAEPRKHSKFMREGSFATLTACWLEESDQHGVSCRWTVYGDSPMLVFDRTGPGWALLVGHPGSLRAFDQDPSLLSWKMLPTAAALRSGSLQLPARATVVLATDGVGQFLFLRYLAALDRGLAGATLSEPAAALLDEFRSLRTSPGSRVGAAIGRHLARSVPSFAEEMDTLADSLASEAGFAAVVAARHGEGVLADDDSTLIMIDIAPSDPSSGSGAGEGL</sequence>
<dbReference type="EMBL" id="VWPK01000040">
    <property type="protein sequence ID" value="KAA5609996.1"/>
    <property type="molecule type" value="Genomic_DNA"/>
</dbReference>
<protein>
    <submittedName>
        <fullName evidence="1">Protein phosphatase 2C domain-containing protein</fullName>
    </submittedName>
</protein>
<dbReference type="SUPFAM" id="SSF81606">
    <property type="entry name" value="PP2C-like"/>
    <property type="match status" value="1"/>
</dbReference>
<dbReference type="InterPro" id="IPR036457">
    <property type="entry name" value="PPM-type-like_dom_sf"/>
</dbReference>
<gene>
    <name evidence="1" type="ORF">F1189_21610</name>
</gene>
<evidence type="ECO:0000313" key="1">
    <source>
        <dbReference type="EMBL" id="KAA5609996.1"/>
    </source>
</evidence>
<dbReference type="Proteomes" id="UP000325255">
    <property type="component" value="Unassembled WGS sequence"/>
</dbReference>
<proteinExistence type="predicted"/>
<accession>A0A5M6IP07</accession>
<evidence type="ECO:0000313" key="2">
    <source>
        <dbReference type="Proteomes" id="UP000325255"/>
    </source>
</evidence>
<dbReference type="RefSeq" id="WP_150042958.1">
    <property type="nucleotide sequence ID" value="NZ_OW485601.1"/>
</dbReference>
<dbReference type="Gene3D" id="3.60.40.10">
    <property type="entry name" value="PPM-type phosphatase domain"/>
    <property type="match status" value="1"/>
</dbReference>
<reference evidence="1 2" key="1">
    <citation type="submission" date="2019-09" db="EMBL/GenBank/DDBJ databases">
        <title>Genome sequence of Rhodovastum atsumiense, a diverse member of the Acetobacteraceae family of non-sulfur purple photosynthetic bacteria.</title>
        <authorList>
            <person name="Meyer T."/>
            <person name="Kyndt J."/>
        </authorList>
    </citation>
    <scope>NUCLEOTIDE SEQUENCE [LARGE SCALE GENOMIC DNA]</scope>
    <source>
        <strain evidence="1 2">DSM 21279</strain>
    </source>
</reference>
<keyword evidence="2" id="KW-1185">Reference proteome</keyword>
<dbReference type="OrthoDB" id="1070261at2"/>